<evidence type="ECO:0000313" key="2">
    <source>
        <dbReference type="EMBL" id="RXJ68318.1"/>
    </source>
</evidence>
<keyword evidence="1" id="KW-1133">Transmembrane helix</keyword>
<gene>
    <name evidence="2" type="ORF">CRV08_08690</name>
</gene>
<dbReference type="Proteomes" id="UP000290172">
    <property type="component" value="Unassembled WGS sequence"/>
</dbReference>
<dbReference type="RefSeq" id="WP_128981151.1">
    <property type="nucleotide sequence ID" value="NZ_PDKJ01000006.1"/>
</dbReference>
<dbReference type="AlphaFoldDB" id="A0A4V1LRI5"/>
<sequence>MKKSLKIPLYIFTFLLFFIMSMPKENLYYYLEEKIKNNNLVISQEIIHSNYFSFDVNKGNVTYKKELFFYFDLMTFSLTGISIKNISLYDEKRKEYLPSLQNFKITASIINPKQLSITGSGLIGEVEGYVDIINKKLILNLNATKYMKKNFRNYLINMEFKNGKYYYVYQL</sequence>
<organism evidence="2 3">
    <name type="scientific">Halarcobacter ebronensis</name>
    <dbReference type="NCBI Taxonomy" id="1462615"/>
    <lineage>
        <taxon>Bacteria</taxon>
        <taxon>Pseudomonadati</taxon>
        <taxon>Campylobacterota</taxon>
        <taxon>Epsilonproteobacteria</taxon>
        <taxon>Campylobacterales</taxon>
        <taxon>Arcobacteraceae</taxon>
        <taxon>Halarcobacter</taxon>
    </lineage>
</organism>
<evidence type="ECO:0000256" key="1">
    <source>
        <dbReference type="SAM" id="Phobius"/>
    </source>
</evidence>
<feature type="transmembrane region" description="Helical" evidence="1">
    <location>
        <begin position="7"/>
        <end position="23"/>
    </location>
</feature>
<reference evidence="2 3" key="1">
    <citation type="submission" date="2017-10" db="EMBL/GenBank/DDBJ databases">
        <title>Genomics of the genus Arcobacter.</title>
        <authorList>
            <person name="Perez-Cataluna A."/>
            <person name="Figueras M.J."/>
        </authorList>
    </citation>
    <scope>NUCLEOTIDE SEQUENCE [LARGE SCALE GENOMIC DNA]</scope>
    <source>
        <strain evidence="2 3">CECT 8993</strain>
    </source>
</reference>
<feature type="transmembrane region" description="Helical" evidence="1">
    <location>
        <begin position="67"/>
        <end position="86"/>
    </location>
</feature>
<comment type="caution">
    <text evidence="2">The sequence shown here is derived from an EMBL/GenBank/DDBJ whole genome shotgun (WGS) entry which is preliminary data.</text>
</comment>
<dbReference type="EMBL" id="PDKJ01000006">
    <property type="protein sequence ID" value="RXJ68318.1"/>
    <property type="molecule type" value="Genomic_DNA"/>
</dbReference>
<name>A0A4V1LRI5_9BACT</name>
<proteinExistence type="predicted"/>
<evidence type="ECO:0000313" key="3">
    <source>
        <dbReference type="Proteomes" id="UP000290172"/>
    </source>
</evidence>
<accession>A0A4V1LRI5</accession>
<keyword evidence="1" id="KW-0812">Transmembrane</keyword>
<keyword evidence="1" id="KW-0472">Membrane</keyword>
<protein>
    <submittedName>
        <fullName evidence="2">Uncharacterized protein</fullName>
    </submittedName>
</protein>